<keyword evidence="1" id="KW-1133">Transmembrane helix</keyword>
<evidence type="ECO:0000313" key="2">
    <source>
        <dbReference type="EMBL" id="NPT62454.1"/>
    </source>
</evidence>
<organism evidence="2 3">
    <name type="scientific">Paraburkholderia elongata</name>
    <dbReference type="NCBI Taxonomy" id="2675747"/>
    <lineage>
        <taxon>Bacteria</taxon>
        <taxon>Pseudomonadati</taxon>
        <taxon>Pseudomonadota</taxon>
        <taxon>Betaproteobacteria</taxon>
        <taxon>Burkholderiales</taxon>
        <taxon>Burkholderiaceae</taxon>
        <taxon>Paraburkholderia</taxon>
    </lineage>
</organism>
<gene>
    <name evidence="2" type="ORF">GNZ13_50145</name>
</gene>
<feature type="transmembrane region" description="Helical" evidence="1">
    <location>
        <begin position="48"/>
        <end position="69"/>
    </location>
</feature>
<dbReference type="RefSeq" id="WP_172178916.1">
    <property type="nucleotide sequence ID" value="NZ_WOEZ01000327.1"/>
</dbReference>
<evidence type="ECO:0000256" key="1">
    <source>
        <dbReference type="SAM" id="Phobius"/>
    </source>
</evidence>
<keyword evidence="1" id="KW-0812">Transmembrane</keyword>
<keyword evidence="1" id="KW-0472">Membrane</keyword>
<proteinExistence type="predicted"/>
<accession>A0A972P1J4</accession>
<feature type="transmembrane region" description="Helical" evidence="1">
    <location>
        <begin position="89"/>
        <end position="112"/>
    </location>
</feature>
<evidence type="ECO:0000313" key="3">
    <source>
        <dbReference type="Proteomes" id="UP000655523"/>
    </source>
</evidence>
<dbReference type="AlphaFoldDB" id="A0A972P1J4"/>
<reference evidence="2 3" key="1">
    <citation type="submission" date="2019-11" db="EMBL/GenBank/DDBJ databases">
        <title>Metabolism of dissolved organic matter in forest soils.</title>
        <authorList>
            <person name="Cyle K.T."/>
            <person name="Wilhelm R.C."/>
            <person name="Martinez C.E."/>
        </authorList>
    </citation>
    <scope>NUCLEOTIDE SEQUENCE [LARGE SCALE GENOMIC DNA]</scope>
    <source>
        <strain evidence="2 3">5N</strain>
    </source>
</reference>
<dbReference type="Proteomes" id="UP000655523">
    <property type="component" value="Unassembled WGS sequence"/>
</dbReference>
<sequence>MQRNQIVAAFDFDGTITTQTVCVTSCVTRSVAAGLPSESCVHRRGLSACLLACAIGAPARFLAATLGGMTQLELDGAAQRYATEKLNGLIGVPSISNAAPLLLPVLLINIIMQNA</sequence>
<name>A0A972P1J4_9BURK</name>
<comment type="caution">
    <text evidence="2">The sequence shown here is derived from an EMBL/GenBank/DDBJ whole genome shotgun (WGS) entry which is preliminary data.</text>
</comment>
<keyword evidence="3" id="KW-1185">Reference proteome</keyword>
<protein>
    <submittedName>
        <fullName evidence="2">Uncharacterized protein</fullName>
    </submittedName>
</protein>
<dbReference type="EMBL" id="WOEZ01000327">
    <property type="protein sequence ID" value="NPT62454.1"/>
    <property type="molecule type" value="Genomic_DNA"/>
</dbReference>